<dbReference type="InterPro" id="IPR010994">
    <property type="entry name" value="RuvA_2-like"/>
</dbReference>
<sequence length="188" mass="20633">MLFRRVKVITILLMVFMMSIGCSRRKEVSIEPKKETKTTAEKSSSKETIYVYVCGEVKHPGVYRFSKGERIVSAVKAAGGLTKKASAESINQAEKMKDGQQITIPSKKQTAKNEGSDSKAVQSSSGKININTAGVKELMTLSGIGEAKASDIISYREEHGPFSDISDIMKIQGIKEGIYHKIKDKITI</sequence>
<evidence type="ECO:0000313" key="3">
    <source>
        <dbReference type="EMBL" id="AQP38290.1"/>
    </source>
</evidence>
<dbReference type="Pfam" id="PF12836">
    <property type="entry name" value="HHH_3"/>
    <property type="match status" value="1"/>
</dbReference>
<evidence type="ECO:0000313" key="6">
    <source>
        <dbReference type="Proteomes" id="UP001644750"/>
    </source>
</evidence>
<dbReference type="GO" id="GO:0015627">
    <property type="term" value="C:type II protein secretion system complex"/>
    <property type="evidence" value="ECO:0007669"/>
    <property type="project" value="TreeGrafter"/>
</dbReference>
<dbReference type="Proteomes" id="UP000188159">
    <property type="component" value="Chromosome"/>
</dbReference>
<dbReference type="OrthoDB" id="9790239at2"/>
<dbReference type="PANTHER" id="PTHR21180">
    <property type="entry name" value="ENDONUCLEASE/EXONUCLEASE/PHOSPHATASE FAMILY DOMAIN-CONTAINING PROTEIN 1"/>
    <property type="match status" value="1"/>
</dbReference>
<dbReference type="RefSeq" id="WP_009203483.1">
    <property type="nucleotide sequence ID" value="NZ_CP012098.1"/>
</dbReference>
<gene>
    <name evidence="3" type="ORF">DO83_00705</name>
    <name evidence="4" type="ORF">G5A72_13720</name>
</gene>
<accession>A0A1Q2C3Q5</accession>
<evidence type="ECO:0000256" key="1">
    <source>
        <dbReference type="SAM" id="MobiDB-lite"/>
    </source>
</evidence>
<dbReference type="Proteomes" id="UP001644750">
    <property type="component" value="Unassembled WGS sequence"/>
</dbReference>
<evidence type="ECO:0000259" key="2">
    <source>
        <dbReference type="Pfam" id="PF10531"/>
    </source>
</evidence>
<evidence type="ECO:0000313" key="4">
    <source>
        <dbReference type="EMBL" id="NSJ80615.1"/>
    </source>
</evidence>
<feature type="domain" description="Soluble ligand binding" evidence="2">
    <location>
        <begin position="50"/>
        <end position="104"/>
    </location>
</feature>
<dbReference type="SUPFAM" id="SSF47781">
    <property type="entry name" value="RuvA domain 2-like"/>
    <property type="match status" value="1"/>
</dbReference>
<keyword evidence="6" id="KW-1185">Reference proteome</keyword>
<dbReference type="Gene3D" id="1.10.150.310">
    <property type="entry name" value="Tex RuvX-like domain-like"/>
    <property type="match status" value="1"/>
</dbReference>
<dbReference type="GO" id="GO:0015628">
    <property type="term" value="P:protein secretion by the type II secretion system"/>
    <property type="evidence" value="ECO:0007669"/>
    <property type="project" value="TreeGrafter"/>
</dbReference>
<dbReference type="Gene3D" id="3.10.560.10">
    <property type="entry name" value="Outer membrane lipoprotein wza domain like"/>
    <property type="match status" value="1"/>
</dbReference>
<protein>
    <submittedName>
        <fullName evidence="3">Competence protein ComEA</fullName>
    </submittedName>
</protein>
<dbReference type="NCBIfam" id="TIGR00426">
    <property type="entry name" value="competence protein ComEA helix-hairpin-helix repeat region"/>
    <property type="match status" value="1"/>
</dbReference>
<dbReference type="InterPro" id="IPR004509">
    <property type="entry name" value="Competence_ComEA_HhH"/>
</dbReference>
<reference evidence="4 6" key="2">
    <citation type="journal article" date="2020" name="Cell Host Microbe">
        <title>Functional and Genomic Variation between Human-Derived Isolates of Lachnospiraceae Reveals Inter- and Intra-Species Diversity.</title>
        <authorList>
            <person name="Sorbara M.T."/>
            <person name="Littmann E.R."/>
            <person name="Fontana E."/>
            <person name="Moody T.U."/>
            <person name="Kohout C.E."/>
            <person name="Gjonbalaj M."/>
            <person name="Eaton V."/>
            <person name="Seok R."/>
            <person name="Leiner I.M."/>
            <person name="Pamer E.G."/>
        </authorList>
    </citation>
    <scope>NUCLEOTIDE SEQUENCE [LARGE SCALE GENOMIC DNA]</scope>
    <source>
        <strain evidence="4 6">MSK.14.57</strain>
    </source>
</reference>
<dbReference type="InterPro" id="IPR019554">
    <property type="entry name" value="Soluble_ligand-bd"/>
</dbReference>
<evidence type="ECO:0000313" key="5">
    <source>
        <dbReference type="Proteomes" id="UP000188159"/>
    </source>
</evidence>
<reference evidence="3 5" key="1">
    <citation type="journal article" date="2016" name="Sci. Rep.">
        <title>Accelerated dysbiosis of gut microbiota during aggravation of DSS-induced colitis by a butyrate-producing bacterium.</title>
        <authorList>
            <person name="Zhang Q."/>
            <person name="Wu Y."/>
            <person name="Wang J."/>
            <person name="Wu G."/>
            <person name="Long W."/>
            <person name="Xue Z."/>
            <person name="Wang L."/>
            <person name="Zhang X."/>
            <person name="Pang X."/>
            <person name="Zhao Y."/>
            <person name="Zhao L."/>
            <person name="Zhang C."/>
        </authorList>
    </citation>
    <scope>NUCLEOTIDE SEQUENCE [LARGE SCALE GENOMIC DNA]</scope>
    <source>
        <strain evidence="3 5">BPB5</strain>
    </source>
</reference>
<dbReference type="EMBL" id="JAAITB010000035">
    <property type="protein sequence ID" value="NSJ80615.1"/>
    <property type="molecule type" value="Genomic_DNA"/>
</dbReference>
<dbReference type="Pfam" id="PF10531">
    <property type="entry name" value="SLBB"/>
    <property type="match status" value="1"/>
</dbReference>
<dbReference type="PANTHER" id="PTHR21180:SF32">
    <property type="entry name" value="ENDONUCLEASE_EXONUCLEASE_PHOSPHATASE FAMILY DOMAIN-CONTAINING PROTEIN 1"/>
    <property type="match status" value="1"/>
</dbReference>
<organism evidence="3 5">
    <name type="scientific">Anaerostipes hadrus</name>
    <dbReference type="NCBI Taxonomy" id="649756"/>
    <lineage>
        <taxon>Bacteria</taxon>
        <taxon>Bacillati</taxon>
        <taxon>Bacillota</taxon>
        <taxon>Clostridia</taxon>
        <taxon>Lachnospirales</taxon>
        <taxon>Lachnospiraceae</taxon>
        <taxon>Anaerostipes</taxon>
    </lineage>
</organism>
<dbReference type="PROSITE" id="PS51257">
    <property type="entry name" value="PROKAR_LIPOPROTEIN"/>
    <property type="match status" value="1"/>
</dbReference>
<name>A0A1Q2C3Q5_ANAHA</name>
<feature type="region of interest" description="Disordered" evidence="1">
    <location>
        <begin position="106"/>
        <end position="125"/>
    </location>
</feature>
<reference evidence="4" key="3">
    <citation type="submission" date="2020-02" db="EMBL/GenBank/DDBJ databases">
        <authorList>
            <person name="Littmann E."/>
            <person name="Sorbara M."/>
        </authorList>
    </citation>
    <scope>NUCLEOTIDE SEQUENCE</scope>
    <source>
        <strain evidence="4">MSK.14.57</strain>
    </source>
</reference>
<dbReference type="InterPro" id="IPR051675">
    <property type="entry name" value="Endo/Exo/Phosphatase_dom_1"/>
</dbReference>
<dbReference type="AlphaFoldDB" id="A0A1Q2C3Q5"/>
<dbReference type="EMBL" id="CP012098">
    <property type="protein sequence ID" value="AQP38290.1"/>
    <property type="molecule type" value="Genomic_DNA"/>
</dbReference>
<proteinExistence type="predicted"/>